<organism evidence="2 3">
    <name type="scientific">Haloactinopolyspora alba</name>
    <dbReference type="NCBI Taxonomy" id="648780"/>
    <lineage>
        <taxon>Bacteria</taxon>
        <taxon>Bacillati</taxon>
        <taxon>Actinomycetota</taxon>
        <taxon>Actinomycetes</taxon>
        <taxon>Jiangellales</taxon>
        <taxon>Jiangellaceae</taxon>
        <taxon>Haloactinopolyspora</taxon>
    </lineage>
</organism>
<dbReference type="RefSeq" id="WP_165358760.1">
    <property type="nucleotide sequence ID" value="NZ_PYGE01000026.1"/>
</dbReference>
<reference evidence="2 3" key="1">
    <citation type="submission" date="2018-03" db="EMBL/GenBank/DDBJ databases">
        <title>Genomic Encyclopedia of Archaeal and Bacterial Type Strains, Phase II (KMG-II): from individual species to whole genera.</title>
        <authorList>
            <person name="Goeker M."/>
        </authorList>
    </citation>
    <scope>NUCLEOTIDE SEQUENCE [LARGE SCALE GENOMIC DNA]</scope>
    <source>
        <strain evidence="2 3">DSM 45211</strain>
    </source>
</reference>
<dbReference type="AlphaFoldDB" id="A0A2P8DGL7"/>
<proteinExistence type="predicted"/>
<protein>
    <submittedName>
        <fullName evidence="2">Uncharacterized protein</fullName>
    </submittedName>
</protein>
<sequence>MYGYDGQTSQDKQRKGRHRGAPMSLLQQLRAGRGTRRPVVGERTPGVRRARRQQHP</sequence>
<dbReference type="Proteomes" id="UP000243528">
    <property type="component" value="Unassembled WGS sequence"/>
</dbReference>
<keyword evidence="3" id="KW-1185">Reference proteome</keyword>
<dbReference type="EMBL" id="PYGE01000026">
    <property type="protein sequence ID" value="PSK96370.1"/>
    <property type="molecule type" value="Genomic_DNA"/>
</dbReference>
<comment type="caution">
    <text evidence="2">The sequence shown here is derived from an EMBL/GenBank/DDBJ whole genome shotgun (WGS) entry which is preliminary data.</text>
</comment>
<evidence type="ECO:0000313" key="3">
    <source>
        <dbReference type="Proteomes" id="UP000243528"/>
    </source>
</evidence>
<gene>
    <name evidence="2" type="ORF">CLV30_12629</name>
</gene>
<feature type="compositionally biased region" description="Polar residues" evidence="1">
    <location>
        <begin position="1"/>
        <end position="10"/>
    </location>
</feature>
<evidence type="ECO:0000256" key="1">
    <source>
        <dbReference type="SAM" id="MobiDB-lite"/>
    </source>
</evidence>
<name>A0A2P8DGL7_9ACTN</name>
<feature type="compositionally biased region" description="Basic residues" evidence="1">
    <location>
        <begin position="46"/>
        <end position="56"/>
    </location>
</feature>
<accession>A0A2P8DGL7</accession>
<evidence type="ECO:0000313" key="2">
    <source>
        <dbReference type="EMBL" id="PSK96370.1"/>
    </source>
</evidence>
<feature type="region of interest" description="Disordered" evidence="1">
    <location>
        <begin position="1"/>
        <end position="56"/>
    </location>
</feature>